<dbReference type="InterPro" id="IPR011042">
    <property type="entry name" value="6-blade_b-propeller_TolB-like"/>
</dbReference>
<dbReference type="InterPro" id="IPR027372">
    <property type="entry name" value="Phytase-like_dom"/>
</dbReference>
<keyword evidence="4" id="KW-1185">Reference proteome</keyword>
<dbReference type="SUPFAM" id="SSF101898">
    <property type="entry name" value="NHL repeat"/>
    <property type="match status" value="1"/>
</dbReference>
<dbReference type="STRING" id="870908.SAMN04488044_2569"/>
<dbReference type="RefSeq" id="WP_072793428.1">
    <property type="nucleotide sequence ID" value="NZ_FQWM01000005.1"/>
</dbReference>
<reference evidence="4" key="1">
    <citation type="submission" date="2016-11" db="EMBL/GenBank/DDBJ databases">
        <authorList>
            <person name="Varghese N."/>
            <person name="Submissions S."/>
        </authorList>
    </citation>
    <scope>NUCLEOTIDE SEQUENCE [LARGE SCALE GENOMIC DNA]</scope>
    <source>
        <strain evidence="4">DSM 28223</strain>
    </source>
</reference>
<organism evidence="3 4">
    <name type="scientific">Cognatishimia maritima</name>
    <dbReference type="NCBI Taxonomy" id="870908"/>
    <lineage>
        <taxon>Bacteria</taxon>
        <taxon>Pseudomonadati</taxon>
        <taxon>Pseudomonadota</taxon>
        <taxon>Alphaproteobacteria</taxon>
        <taxon>Rhodobacterales</taxon>
        <taxon>Paracoccaceae</taxon>
        <taxon>Cognatishimia</taxon>
    </lineage>
</organism>
<dbReference type="OrthoDB" id="9798693at2"/>
<dbReference type="Pfam" id="PF13449">
    <property type="entry name" value="Phytase-like"/>
    <property type="match status" value="1"/>
</dbReference>
<dbReference type="EMBL" id="FQWM01000005">
    <property type="protein sequence ID" value="SHH45192.1"/>
    <property type="molecule type" value="Genomic_DNA"/>
</dbReference>
<evidence type="ECO:0000313" key="3">
    <source>
        <dbReference type="EMBL" id="SHH45192.1"/>
    </source>
</evidence>
<protein>
    <recommendedName>
        <fullName evidence="2">Phytase-like domain-containing protein</fullName>
    </recommendedName>
</protein>
<sequence length="296" mass="32844">MRKRLAIALGLAVLIGWQVSATPDGVAQHVSTLKWNRSDAWFGGFSAIEVASDGANFTALSDSGTLVMGQLQRAQGQLSAVKMDRALPVYDHKGPIRWDRNRDTEGLAIRADGHLFVSFEGRHRVFSYAKPGTLGKPLKRHADFKKMAPNGSLEALAIDAHGRLYTLAETPNPKGADLAVYRFEKGVWTQAFALPARNGFRPVGADFGPDGLFYLLERKFNGIGFRTRVRRFDLSDGVVRSEETVLQTRTGVHDNLEGLAVWEDSDGQVRLTMISDDNFMFYQRTEIVEYRLPAAS</sequence>
<evidence type="ECO:0000256" key="1">
    <source>
        <dbReference type="SAM" id="SignalP"/>
    </source>
</evidence>
<feature type="signal peptide" evidence="1">
    <location>
        <begin position="1"/>
        <end position="21"/>
    </location>
</feature>
<accession>A0A1M5T3D1</accession>
<proteinExistence type="predicted"/>
<keyword evidence="1" id="KW-0732">Signal</keyword>
<evidence type="ECO:0000259" key="2">
    <source>
        <dbReference type="Pfam" id="PF13449"/>
    </source>
</evidence>
<feature type="domain" description="Phytase-like" evidence="2">
    <location>
        <begin position="41"/>
        <end position="279"/>
    </location>
</feature>
<evidence type="ECO:0000313" key="4">
    <source>
        <dbReference type="Proteomes" id="UP000184211"/>
    </source>
</evidence>
<dbReference type="InterPro" id="IPR014567">
    <property type="entry name" value="UCP031900"/>
</dbReference>
<dbReference type="AlphaFoldDB" id="A0A1M5T3D1"/>
<feature type="chain" id="PRO_5012206412" description="Phytase-like domain-containing protein" evidence="1">
    <location>
        <begin position="22"/>
        <end position="296"/>
    </location>
</feature>
<dbReference type="PIRSF" id="PIRSF031900">
    <property type="entry name" value="UCP031900"/>
    <property type="match status" value="1"/>
</dbReference>
<dbReference type="Proteomes" id="UP000184211">
    <property type="component" value="Unassembled WGS sequence"/>
</dbReference>
<name>A0A1M5T3D1_9RHOB</name>
<gene>
    <name evidence="3" type="ORF">SAMN04488044_2569</name>
</gene>
<dbReference type="Gene3D" id="2.120.10.30">
    <property type="entry name" value="TolB, C-terminal domain"/>
    <property type="match status" value="1"/>
</dbReference>